<proteinExistence type="predicted"/>
<keyword evidence="1" id="KW-0472">Membrane</keyword>
<dbReference type="STRING" id="50340.PF66_05270"/>
<keyword evidence="1" id="KW-0812">Transmembrane</keyword>
<dbReference type="AlphaFoldDB" id="A0A0M9GDC7"/>
<reference evidence="3 4" key="1">
    <citation type="journal article" date="2015" name="PLoS ONE">
        <title>Rice-Infecting Pseudomonas Genomes Are Highly Accessorized and Harbor Multiple Putative Virulence Mechanisms to Cause Sheath Brown Rot.</title>
        <authorList>
            <person name="Quibod I.L."/>
            <person name="Grande G."/>
            <person name="Oreiro E.G."/>
            <person name="Borja F.N."/>
            <person name="Dossa G.S."/>
            <person name="Mauleon R."/>
            <person name="Cruz C.V."/>
            <person name="Oliva R."/>
        </authorList>
    </citation>
    <scope>NUCLEOTIDE SEQUENCE [LARGE SCALE GENOMIC DNA]</scope>
    <source>
        <strain evidence="3 4">IRRI 6609</strain>
    </source>
</reference>
<sequence length="188" mass="21186">MPTQTAPHDIVTLVVRHRVRAQYLTEYEAWLKTSVRAAMSQDGHLGVNVIRPGEADNTFTTIVRFIDAARLQAWINSQLREQLIREVAPLLEEEDRPEIETQAEFWFTPNHADSKQPPKWKQALLSYGVIAPLSMVIPQLWGPVFQANPVLGGIVPSNLIITACIVGLVTYLIMPKVTRWLAPWLAAK</sequence>
<feature type="domain" description="ABM" evidence="2">
    <location>
        <begin position="11"/>
        <end position="78"/>
    </location>
</feature>
<comment type="caution">
    <text evidence="3">The sequence shown here is derived from an EMBL/GenBank/DDBJ whole genome shotgun (WGS) entry which is preliminary data.</text>
</comment>
<dbReference type="EMBL" id="JSYZ01000022">
    <property type="protein sequence ID" value="KPA88218.1"/>
    <property type="molecule type" value="Genomic_DNA"/>
</dbReference>
<feature type="transmembrane region" description="Helical" evidence="1">
    <location>
        <begin position="153"/>
        <end position="174"/>
    </location>
</feature>
<dbReference type="PANTHER" id="PTHR40057">
    <property type="entry name" value="SLR1162 PROTEIN"/>
    <property type="match status" value="1"/>
</dbReference>
<dbReference type="InterPro" id="IPR011008">
    <property type="entry name" value="Dimeric_a/b-barrel"/>
</dbReference>
<gene>
    <name evidence="3" type="ORF">PF66_05270</name>
</gene>
<dbReference type="RefSeq" id="WP_054064200.1">
    <property type="nucleotide sequence ID" value="NZ_JSYZ01000022.1"/>
</dbReference>
<dbReference type="OrthoDB" id="1494254at2"/>
<dbReference type="Proteomes" id="UP000037931">
    <property type="component" value="Unassembled WGS sequence"/>
</dbReference>
<organism evidence="3 4">
    <name type="scientific">Pseudomonas asplenii</name>
    <dbReference type="NCBI Taxonomy" id="53407"/>
    <lineage>
        <taxon>Bacteria</taxon>
        <taxon>Pseudomonadati</taxon>
        <taxon>Pseudomonadota</taxon>
        <taxon>Gammaproteobacteria</taxon>
        <taxon>Pseudomonadales</taxon>
        <taxon>Pseudomonadaceae</taxon>
        <taxon>Pseudomonas</taxon>
    </lineage>
</organism>
<protein>
    <recommendedName>
        <fullName evidence="2">ABM domain-containing protein</fullName>
    </recommendedName>
</protein>
<keyword evidence="1" id="KW-1133">Transmembrane helix</keyword>
<dbReference type="InterPro" id="IPR007138">
    <property type="entry name" value="ABM_dom"/>
</dbReference>
<dbReference type="Pfam" id="PF03992">
    <property type="entry name" value="ABM"/>
    <property type="match status" value="1"/>
</dbReference>
<feature type="transmembrane region" description="Helical" evidence="1">
    <location>
        <begin position="124"/>
        <end position="141"/>
    </location>
</feature>
<keyword evidence="4" id="KW-1185">Reference proteome</keyword>
<dbReference type="SUPFAM" id="SSF54909">
    <property type="entry name" value="Dimeric alpha+beta barrel"/>
    <property type="match status" value="1"/>
</dbReference>
<dbReference type="PANTHER" id="PTHR40057:SF1">
    <property type="entry name" value="SLR1162 PROTEIN"/>
    <property type="match status" value="1"/>
</dbReference>
<accession>A0A0M9GDC7</accession>
<evidence type="ECO:0000313" key="3">
    <source>
        <dbReference type="EMBL" id="KPA88218.1"/>
    </source>
</evidence>
<name>A0A0M9GDC7_9PSED</name>
<evidence type="ECO:0000256" key="1">
    <source>
        <dbReference type="SAM" id="Phobius"/>
    </source>
</evidence>
<dbReference type="InterPro" id="IPR038762">
    <property type="entry name" value="ABM_predict"/>
</dbReference>
<evidence type="ECO:0000259" key="2">
    <source>
        <dbReference type="Pfam" id="PF03992"/>
    </source>
</evidence>
<dbReference type="Gene3D" id="3.30.70.100">
    <property type="match status" value="1"/>
</dbReference>
<evidence type="ECO:0000313" key="4">
    <source>
        <dbReference type="Proteomes" id="UP000037931"/>
    </source>
</evidence>
<dbReference type="PATRIC" id="fig|50340.43.peg.2978"/>